<evidence type="ECO:0000256" key="1">
    <source>
        <dbReference type="SAM" id="Phobius"/>
    </source>
</evidence>
<keyword evidence="1" id="KW-0472">Membrane</keyword>
<dbReference type="EMBL" id="JAFJYC010000003">
    <property type="protein sequence ID" value="MBT9433440.1"/>
    <property type="molecule type" value="Genomic_DNA"/>
</dbReference>
<protein>
    <submittedName>
        <fullName evidence="2">Uncharacterized protein</fullName>
    </submittedName>
</protein>
<feature type="transmembrane region" description="Helical" evidence="1">
    <location>
        <begin position="38"/>
        <end position="61"/>
    </location>
</feature>
<evidence type="ECO:0000313" key="3">
    <source>
        <dbReference type="Proteomes" id="UP000811282"/>
    </source>
</evidence>
<keyword evidence="3" id="KW-1185">Reference proteome</keyword>
<evidence type="ECO:0000313" key="2">
    <source>
        <dbReference type="EMBL" id="MBT9433440.1"/>
    </source>
</evidence>
<dbReference type="RefSeq" id="WP_215671329.1">
    <property type="nucleotide sequence ID" value="NZ_JAFJYC010000003.1"/>
</dbReference>
<name>A0ABS5YGG9_9GAMM</name>
<organism evidence="2 3">
    <name type="scientific">Candidatus Sodalis endolongispinus</name>
    <dbReference type="NCBI Taxonomy" id="2812662"/>
    <lineage>
        <taxon>Bacteria</taxon>
        <taxon>Pseudomonadati</taxon>
        <taxon>Pseudomonadota</taxon>
        <taxon>Gammaproteobacteria</taxon>
        <taxon>Enterobacterales</taxon>
        <taxon>Bruguierivoracaceae</taxon>
        <taxon>Sodalis</taxon>
    </lineage>
</organism>
<reference evidence="2 3" key="1">
    <citation type="journal article" date="2021" name="Genome Biol. Evol.">
        <title>The evolution of interdependence in a four-way mealybug symbiosis.</title>
        <authorList>
            <person name="Garber A.I."/>
            <person name="Kupper M."/>
            <person name="Laetsch D.R."/>
            <person name="Weldon S.R."/>
            <person name="Ladinsky M.S."/>
            <person name="Bjorkman P.J."/>
            <person name="McCutcheon J.P."/>
        </authorList>
    </citation>
    <scope>NUCLEOTIDE SEQUENCE [LARGE SCALE GENOMIC DNA]</scope>
    <source>
        <strain evidence="2">SOD</strain>
    </source>
</reference>
<gene>
    <name evidence="2" type="ORF">JZM24_17510</name>
</gene>
<dbReference type="Proteomes" id="UP000811282">
    <property type="component" value="Unassembled WGS sequence"/>
</dbReference>
<comment type="caution">
    <text evidence="2">The sequence shown here is derived from an EMBL/GenBank/DDBJ whole genome shotgun (WGS) entry which is preliminary data.</text>
</comment>
<proteinExistence type="predicted"/>
<accession>A0ABS5YGG9</accession>
<keyword evidence="1" id="KW-0812">Transmembrane</keyword>
<sequence>MMTAILVTGSIVFCLLVRVAITDICARTISNRDLAILLAAYCLLILFTGKVPNIVLAVTVFSV</sequence>
<keyword evidence="1" id="KW-1133">Transmembrane helix</keyword>